<dbReference type="HOGENOM" id="CLU_609523_0_0_6"/>
<reference evidence="1 2" key="1">
    <citation type="submission" date="2014-11" db="EMBL/GenBank/DDBJ databases">
        <title>Complete Genome Sequence of Pseudoalteromonas sp. Strain OCN003 Isolated from Kaneohe Bay, Oahu, Hawaii.</title>
        <authorList>
            <person name="Beurmann S."/>
            <person name="Videau P."/>
            <person name="Ushijima B."/>
            <person name="Smith A.M."/>
            <person name="Aeby G.S."/>
            <person name="Callahan S.M."/>
            <person name="Belcaid M."/>
        </authorList>
    </citation>
    <scope>NUCLEOTIDE SEQUENCE [LARGE SCALE GENOMIC DNA]</scope>
    <source>
        <strain evidence="1 2">OCN003</strain>
    </source>
</reference>
<dbReference type="Pfam" id="PF13450">
    <property type="entry name" value="NAD_binding_8"/>
    <property type="match status" value="1"/>
</dbReference>
<dbReference type="STRING" id="1348114.OM33_07165"/>
<dbReference type="EMBL" id="CP009888">
    <property type="protein sequence ID" value="AIY64954.1"/>
    <property type="molecule type" value="Genomic_DNA"/>
</dbReference>
<keyword evidence="2" id="KW-1185">Reference proteome</keyword>
<evidence type="ECO:0000313" key="2">
    <source>
        <dbReference type="Proteomes" id="UP000030341"/>
    </source>
</evidence>
<dbReference type="InterPro" id="IPR036188">
    <property type="entry name" value="FAD/NAD-bd_sf"/>
</dbReference>
<gene>
    <name evidence="1" type="ORF">OM33_07165</name>
</gene>
<dbReference type="RefSeq" id="WP_038640403.1">
    <property type="nucleotide sequence ID" value="NZ_CP009888.1"/>
</dbReference>
<dbReference type="SUPFAM" id="SSF51905">
    <property type="entry name" value="FAD/NAD(P)-binding domain"/>
    <property type="match status" value="1"/>
</dbReference>
<organism evidence="1 2">
    <name type="scientific">Pseudoalteromonas piratica</name>
    <dbReference type="NCBI Taxonomy" id="1348114"/>
    <lineage>
        <taxon>Bacteria</taxon>
        <taxon>Pseudomonadati</taxon>
        <taxon>Pseudomonadota</taxon>
        <taxon>Gammaproteobacteria</taxon>
        <taxon>Alteromonadales</taxon>
        <taxon>Pseudoalteromonadaceae</taxon>
        <taxon>Pseudoalteromonas</taxon>
    </lineage>
</organism>
<evidence type="ECO:0000313" key="1">
    <source>
        <dbReference type="EMBL" id="AIY64954.1"/>
    </source>
</evidence>
<dbReference type="GO" id="GO:0016491">
    <property type="term" value="F:oxidoreductase activity"/>
    <property type="evidence" value="ECO:0007669"/>
    <property type="project" value="TreeGrafter"/>
</dbReference>
<dbReference type="OrthoDB" id="7022129at2"/>
<sequence>MKACVVVGGGISGLTAAILLKKNFEYVYLVEQSDQLGGLLSSVSDEQGNCYDQGTHIPEKTGIKEIDDILFDENDLNENWHALSPLVTGNYFAGSWDNTTQTIDARKLPTPLYQQGIGEFMQLVGAPDSTSIEAYLNSTLGPTFYHHLAEPIIKKLYGCEVNCADLAVRTGVNYFGAGRIKALDKMTTQLLKMHPNFNNKLGFHSAAEYDALLKEQGAELPEYYYPKGKRGAVVWIDKLTAKAQKAGVEILTSKQVVRINSSAKKITSVELNDGKSLDCQLVYWSAPPIFALKAAQLEIETAPISFRTANLLHYTFDKKPLNDIAHYLWNWDTCSPIFRITLYHNIRKNQHYQLTAEILSSKEESHKISLAQGLKDLKAMGLIAEDTQVLASIKQTIHNTFPVPTHDFAKLTEAHYQQLTQQFDNFILSGRFSGRCWLQGDVLKLAQQEIQEFCCGL</sequence>
<dbReference type="Gene3D" id="3.50.50.60">
    <property type="entry name" value="FAD/NAD(P)-binding domain"/>
    <property type="match status" value="1"/>
</dbReference>
<protein>
    <submittedName>
        <fullName evidence="1">FAD-dependent oxidoreductase</fullName>
    </submittedName>
</protein>
<dbReference type="eggNOG" id="COG1232">
    <property type="taxonomic scope" value="Bacteria"/>
</dbReference>
<dbReference type="Proteomes" id="UP000030341">
    <property type="component" value="Chromosome 1"/>
</dbReference>
<dbReference type="KEGG" id="pseo:OM33_07165"/>
<dbReference type="AlphaFoldDB" id="A0A0A7EEC7"/>
<dbReference type="PANTHER" id="PTHR42923:SF3">
    <property type="entry name" value="PROTOPORPHYRINOGEN OXIDASE"/>
    <property type="match status" value="1"/>
</dbReference>
<proteinExistence type="predicted"/>
<name>A0A0A7EEC7_9GAMM</name>
<dbReference type="PANTHER" id="PTHR42923">
    <property type="entry name" value="PROTOPORPHYRINOGEN OXIDASE"/>
    <property type="match status" value="1"/>
</dbReference>
<accession>A0A0A7EEC7</accession>
<dbReference type="InterPro" id="IPR050464">
    <property type="entry name" value="Zeta_carotene_desat/Oxidored"/>
</dbReference>